<dbReference type="SUPFAM" id="SSF52833">
    <property type="entry name" value="Thioredoxin-like"/>
    <property type="match status" value="1"/>
</dbReference>
<dbReference type="InterPro" id="IPR036249">
    <property type="entry name" value="Thioredoxin-like_sf"/>
</dbReference>
<evidence type="ECO:0000313" key="3">
    <source>
        <dbReference type="EMBL" id="KAF7308164.1"/>
    </source>
</evidence>
<proteinExistence type="predicted"/>
<dbReference type="Pfam" id="PF00085">
    <property type="entry name" value="Thioredoxin"/>
    <property type="match status" value="1"/>
</dbReference>
<name>A0A8H6SZF9_MYCCL</name>
<dbReference type="InterPro" id="IPR050620">
    <property type="entry name" value="Thioredoxin_H-type-like"/>
</dbReference>
<feature type="region of interest" description="Disordered" evidence="1">
    <location>
        <begin position="1"/>
        <end position="55"/>
    </location>
</feature>
<reference evidence="3" key="1">
    <citation type="submission" date="2020-05" db="EMBL/GenBank/DDBJ databases">
        <title>Mycena genomes resolve the evolution of fungal bioluminescence.</title>
        <authorList>
            <person name="Tsai I.J."/>
        </authorList>
    </citation>
    <scope>NUCLEOTIDE SEQUENCE</scope>
    <source>
        <strain evidence="3">110903Hualien_Pintung</strain>
    </source>
</reference>
<dbReference type="PANTHER" id="PTHR10438:SF468">
    <property type="entry name" value="THIOREDOXIN-1-RELATED"/>
    <property type="match status" value="1"/>
</dbReference>
<dbReference type="EMBL" id="JACAZE010000008">
    <property type="protein sequence ID" value="KAF7308164.1"/>
    <property type="molecule type" value="Genomic_DNA"/>
</dbReference>
<evidence type="ECO:0000256" key="1">
    <source>
        <dbReference type="SAM" id="MobiDB-lite"/>
    </source>
</evidence>
<comment type="caution">
    <text evidence="3">The sequence shown here is derived from an EMBL/GenBank/DDBJ whole genome shotgun (WGS) entry which is preliminary data.</text>
</comment>
<gene>
    <name evidence="3" type="ORF">HMN09_00664200</name>
</gene>
<organism evidence="3 4">
    <name type="scientific">Mycena chlorophos</name>
    <name type="common">Agaric fungus</name>
    <name type="synonym">Agaricus chlorophos</name>
    <dbReference type="NCBI Taxonomy" id="658473"/>
    <lineage>
        <taxon>Eukaryota</taxon>
        <taxon>Fungi</taxon>
        <taxon>Dikarya</taxon>
        <taxon>Basidiomycota</taxon>
        <taxon>Agaricomycotina</taxon>
        <taxon>Agaricomycetes</taxon>
        <taxon>Agaricomycetidae</taxon>
        <taxon>Agaricales</taxon>
        <taxon>Marasmiineae</taxon>
        <taxon>Mycenaceae</taxon>
        <taxon>Mycena</taxon>
    </lineage>
</organism>
<dbReference type="PANTHER" id="PTHR10438">
    <property type="entry name" value="THIOREDOXIN"/>
    <property type="match status" value="1"/>
</dbReference>
<keyword evidence="4" id="KW-1185">Reference proteome</keyword>
<protein>
    <submittedName>
        <fullName evidence="3">Thioredoxin domain-containing protein</fullName>
    </submittedName>
</protein>
<dbReference type="AlphaFoldDB" id="A0A8H6SZF9"/>
<evidence type="ECO:0000313" key="4">
    <source>
        <dbReference type="Proteomes" id="UP000613580"/>
    </source>
</evidence>
<sequence length="177" mass="19412">MPSNPPIYMPRTALVIPPHRPKVAQPAVDADAPTGADSPDAQSETLDADKEEDKIPDSVHQINDYEDIQRFIAESKIKSTVIQFGARHNCPGCRIIKPYWHQLAESHHPRVNFVYCDVGPDGAATNEAGVKYKITAMPAFVFLKGDLEINRVLGSNKGKLLEGVDQLTGKRRNSGGL</sequence>
<dbReference type="PROSITE" id="PS51352">
    <property type="entry name" value="THIOREDOXIN_2"/>
    <property type="match status" value="1"/>
</dbReference>
<dbReference type="Proteomes" id="UP000613580">
    <property type="component" value="Unassembled WGS sequence"/>
</dbReference>
<feature type="domain" description="Thioredoxin" evidence="2">
    <location>
        <begin position="32"/>
        <end position="177"/>
    </location>
</feature>
<dbReference type="CDD" id="cd02947">
    <property type="entry name" value="TRX_family"/>
    <property type="match status" value="1"/>
</dbReference>
<evidence type="ECO:0000259" key="2">
    <source>
        <dbReference type="PROSITE" id="PS51352"/>
    </source>
</evidence>
<dbReference type="OrthoDB" id="10263751at2759"/>
<accession>A0A8H6SZF9</accession>
<dbReference type="InterPro" id="IPR013766">
    <property type="entry name" value="Thioredoxin_domain"/>
</dbReference>
<dbReference type="Gene3D" id="3.40.30.10">
    <property type="entry name" value="Glutaredoxin"/>
    <property type="match status" value="1"/>
</dbReference>